<reference evidence="2" key="1">
    <citation type="submission" date="2018-02" db="EMBL/GenBank/DDBJ databases">
        <authorList>
            <person name="Cohen D.B."/>
            <person name="Kent A.D."/>
        </authorList>
    </citation>
    <scope>NUCLEOTIDE SEQUENCE</scope>
</reference>
<dbReference type="InterPro" id="IPR012442">
    <property type="entry name" value="DUF1645_plant"/>
</dbReference>
<dbReference type="PANTHER" id="PTHR33095">
    <property type="entry name" value="OS07G0619500 PROTEIN"/>
    <property type="match status" value="1"/>
</dbReference>
<dbReference type="Pfam" id="PF07816">
    <property type="entry name" value="DUF1645"/>
    <property type="match status" value="1"/>
</dbReference>
<evidence type="ECO:0000313" key="2">
    <source>
        <dbReference type="EMBL" id="SPD29933.1"/>
    </source>
</evidence>
<feature type="region of interest" description="Disordered" evidence="1">
    <location>
        <begin position="203"/>
        <end position="253"/>
    </location>
</feature>
<feature type="region of interest" description="Disordered" evidence="1">
    <location>
        <begin position="151"/>
        <end position="190"/>
    </location>
</feature>
<evidence type="ECO:0000256" key="1">
    <source>
        <dbReference type="SAM" id="MobiDB-lite"/>
    </source>
</evidence>
<organism evidence="2">
    <name type="scientific">Fagus sylvatica</name>
    <name type="common">Beechnut</name>
    <dbReference type="NCBI Taxonomy" id="28930"/>
    <lineage>
        <taxon>Eukaryota</taxon>
        <taxon>Viridiplantae</taxon>
        <taxon>Streptophyta</taxon>
        <taxon>Embryophyta</taxon>
        <taxon>Tracheophyta</taxon>
        <taxon>Spermatophyta</taxon>
        <taxon>Magnoliopsida</taxon>
        <taxon>eudicotyledons</taxon>
        <taxon>Gunneridae</taxon>
        <taxon>Pentapetalae</taxon>
        <taxon>rosids</taxon>
        <taxon>fabids</taxon>
        <taxon>Fagales</taxon>
        <taxon>Fagaceae</taxon>
        <taxon>Fagus</taxon>
    </lineage>
</organism>
<accession>A0A2N9J0I9</accession>
<dbReference type="PANTHER" id="PTHR33095:SF101">
    <property type="entry name" value="DUF1645 DOMAIN-CONTAINING PROTEIN"/>
    <property type="match status" value="1"/>
</dbReference>
<feature type="region of interest" description="Disordered" evidence="1">
    <location>
        <begin position="86"/>
        <end position="112"/>
    </location>
</feature>
<name>A0A2N9J0I9_FAGSY</name>
<proteinExistence type="predicted"/>
<dbReference type="AlphaFoldDB" id="A0A2N9J0I9"/>
<sequence length="253" mass="28049">MQEESWELSVSPSFNSYSSDKLVDIAAKVTRGFGYDDEGGEYFDENEDDEFEFVSVSKAEDDVVVLNGQIGPVFPIFNRDLLSDHHHDQSQEVKETKGQDLKKQEDDHDDHDLRSLRIPLKKLFIEEHDPTSYSSSSSEVDDLEGVPPGTYCVWTPQNSSNSNSSSAKASPSKCKKSKSTGTASSSSKRWRFMNLLRRSNSEGKDSFVFLTPKKEEKADEEEITEQKEKAKGKGKEAASGGEEGKGSNGVVCA</sequence>
<feature type="compositionally biased region" description="Basic and acidic residues" evidence="1">
    <location>
        <begin position="224"/>
        <end position="236"/>
    </location>
</feature>
<gene>
    <name evidence="2" type="ORF">FSB_LOCUS57815</name>
</gene>
<feature type="compositionally biased region" description="Low complexity" evidence="1">
    <location>
        <begin position="158"/>
        <end position="172"/>
    </location>
</feature>
<dbReference type="EMBL" id="OIVN01006293">
    <property type="protein sequence ID" value="SPD29933.1"/>
    <property type="molecule type" value="Genomic_DNA"/>
</dbReference>
<protein>
    <submittedName>
        <fullName evidence="2">Uncharacterized protein</fullName>
    </submittedName>
</protein>